<feature type="transmembrane region" description="Helical" evidence="7">
    <location>
        <begin position="261"/>
        <end position="286"/>
    </location>
</feature>
<dbReference type="PROSITE" id="PS51465">
    <property type="entry name" value="KAZAL_2"/>
    <property type="match status" value="1"/>
</dbReference>
<dbReference type="Gene3D" id="2.10.25.10">
    <property type="entry name" value="Laminin"/>
    <property type="match status" value="1"/>
</dbReference>
<dbReference type="Ensembl" id="ENSPFOT00000005011.2">
    <property type="protein sequence ID" value="ENSPFOP00000005002.2"/>
    <property type="gene ID" value="ENSPFOG00000005054.2"/>
</dbReference>
<dbReference type="InterPro" id="IPR036058">
    <property type="entry name" value="Kazal_dom_sf"/>
</dbReference>
<evidence type="ECO:0000313" key="9">
    <source>
        <dbReference type="Ensembl" id="ENSPFOP00000005002.2"/>
    </source>
</evidence>
<dbReference type="SUPFAM" id="SSF100895">
    <property type="entry name" value="Kazal-type serine protease inhibitors"/>
    <property type="match status" value="1"/>
</dbReference>
<dbReference type="EMBL" id="AYCK01019775">
    <property type="status" value="NOT_ANNOTATED_CDS"/>
    <property type="molecule type" value="Genomic_DNA"/>
</dbReference>
<feature type="compositionally biased region" description="Basic and acidic residues" evidence="6">
    <location>
        <begin position="175"/>
        <end position="187"/>
    </location>
</feature>
<dbReference type="EMBL" id="AYCK01019776">
    <property type="status" value="NOT_ANNOTATED_CDS"/>
    <property type="molecule type" value="Genomic_DNA"/>
</dbReference>
<keyword evidence="2" id="KW-0245">EGF-like domain</keyword>
<evidence type="ECO:0000259" key="8">
    <source>
        <dbReference type="PROSITE" id="PS51465"/>
    </source>
</evidence>
<evidence type="ECO:0000256" key="7">
    <source>
        <dbReference type="SAM" id="Phobius"/>
    </source>
</evidence>
<organism evidence="9 10">
    <name type="scientific">Poecilia formosa</name>
    <name type="common">Amazon molly</name>
    <name type="synonym">Limia formosa</name>
    <dbReference type="NCBI Taxonomy" id="48698"/>
    <lineage>
        <taxon>Eukaryota</taxon>
        <taxon>Metazoa</taxon>
        <taxon>Chordata</taxon>
        <taxon>Craniata</taxon>
        <taxon>Vertebrata</taxon>
        <taxon>Euteleostomi</taxon>
        <taxon>Actinopterygii</taxon>
        <taxon>Neopterygii</taxon>
        <taxon>Teleostei</taxon>
        <taxon>Neoteleostei</taxon>
        <taxon>Acanthomorphata</taxon>
        <taxon>Ovalentaria</taxon>
        <taxon>Atherinomorphae</taxon>
        <taxon>Cyprinodontiformes</taxon>
        <taxon>Poeciliidae</taxon>
        <taxon>Poeciliinae</taxon>
        <taxon>Poecilia</taxon>
    </lineage>
</organism>
<evidence type="ECO:0000313" key="10">
    <source>
        <dbReference type="Proteomes" id="UP000028760"/>
    </source>
</evidence>
<dbReference type="Proteomes" id="UP000028760">
    <property type="component" value="Unassembled WGS sequence"/>
</dbReference>
<evidence type="ECO:0000256" key="2">
    <source>
        <dbReference type="ARBA" id="ARBA00022536"/>
    </source>
</evidence>
<feature type="domain" description="Kazal-like" evidence="8">
    <location>
        <begin position="34"/>
        <end position="81"/>
    </location>
</feature>
<dbReference type="FunFam" id="3.30.60.30:FF:000020">
    <property type="entry name" value="tomoregulin-2 isoform X2"/>
    <property type="match status" value="1"/>
</dbReference>
<dbReference type="EMBL" id="AYCK01019774">
    <property type="status" value="NOT_ANNOTATED_CDS"/>
    <property type="molecule type" value="Genomic_DNA"/>
</dbReference>
<dbReference type="PANTHER" id="PTHR21632">
    <property type="entry name" value="REGULATORY PROTEIN ZESTE"/>
    <property type="match status" value="1"/>
</dbReference>
<reference evidence="10" key="1">
    <citation type="submission" date="2013-10" db="EMBL/GenBank/DDBJ databases">
        <authorList>
            <person name="Schartl M."/>
            <person name="Warren W."/>
        </authorList>
    </citation>
    <scope>NUCLEOTIDE SEQUENCE [LARGE SCALE GENOMIC DNA]</scope>
    <source>
        <strain evidence="10">female</strain>
    </source>
</reference>
<reference evidence="9" key="2">
    <citation type="submission" date="2025-08" db="UniProtKB">
        <authorList>
            <consortium name="Ensembl"/>
        </authorList>
    </citation>
    <scope>IDENTIFICATION</scope>
</reference>
<accession>A0A087XGU9</accession>
<dbReference type="AlphaFoldDB" id="A0A087XGU9"/>
<feature type="region of interest" description="Disordered" evidence="6">
    <location>
        <begin position="295"/>
        <end position="314"/>
    </location>
</feature>
<dbReference type="SUPFAM" id="SSF57196">
    <property type="entry name" value="EGF/Laminin"/>
    <property type="match status" value="1"/>
</dbReference>
<dbReference type="PANTHER" id="PTHR21632:SF3">
    <property type="entry name" value="TOMOREGULIN-1"/>
    <property type="match status" value="1"/>
</dbReference>
<evidence type="ECO:0000256" key="1">
    <source>
        <dbReference type="ARBA" id="ARBA00004479"/>
    </source>
</evidence>
<protein>
    <recommendedName>
        <fullName evidence="8">Kazal-like domain-containing protein</fullName>
    </recommendedName>
</protein>
<dbReference type="SMART" id="SM00280">
    <property type="entry name" value="KAZAL"/>
    <property type="match status" value="1"/>
</dbReference>
<keyword evidence="3 7" id="KW-0812">Transmembrane</keyword>
<keyword evidence="4 7" id="KW-1133">Transmembrane helix</keyword>
<dbReference type="InterPro" id="IPR002350">
    <property type="entry name" value="Kazal_dom"/>
</dbReference>
<dbReference type="GO" id="GO:0005886">
    <property type="term" value="C:plasma membrane"/>
    <property type="evidence" value="ECO:0007669"/>
    <property type="project" value="TreeGrafter"/>
</dbReference>
<dbReference type="Gene3D" id="3.30.60.30">
    <property type="match status" value="1"/>
</dbReference>
<feature type="region of interest" description="Disordered" evidence="6">
    <location>
        <begin position="165"/>
        <end position="198"/>
    </location>
</feature>
<keyword evidence="10" id="KW-1185">Reference proteome</keyword>
<evidence type="ECO:0000256" key="5">
    <source>
        <dbReference type="ARBA" id="ARBA00023136"/>
    </source>
</evidence>
<name>A0A087XGU9_POEFO</name>
<dbReference type="STRING" id="48698.ENSPFOP00000005002"/>
<dbReference type="GeneTree" id="ENSGT00940000156056"/>
<dbReference type="CDD" id="cd00104">
    <property type="entry name" value="KAZAL_FS"/>
    <property type="match status" value="1"/>
</dbReference>
<sequence length="314" mass="35018">SDLSDKKSDLRVCDAGTCRFGGTCRENGADIKCVCQFHCNKKYVPVCGSNGDTYQNECFLRRAACKKQRAISIVSEGACYHGNTHPLTSSTTEDAKKVKRFYSQMGRNEQNSKCKSFRKQTGAEMDLDESGFNTLIMKKSHFSREMIKVKKFLVKRRQKNINHLIFKITSSDPQNKSRKDDGSKGKPDIYAASKPDEGNGFLDGALPCPEDDAETCQHGQCEMRLNLPTCSARCDAAYGGPRCDQLLDFNILYVVPSGQKLHYVLIAAIIGAVQIAVIVAVVMCFTRRCNKSKRGRRQKQHLGHFPSGTSSRMM</sequence>
<comment type="subcellular location">
    <subcellularLocation>
        <location evidence="1">Membrane</location>
        <topology evidence="1">Single-pass type I membrane protein</topology>
    </subcellularLocation>
</comment>
<reference evidence="9" key="3">
    <citation type="submission" date="2025-09" db="UniProtKB">
        <authorList>
            <consortium name="Ensembl"/>
        </authorList>
    </citation>
    <scope>IDENTIFICATION</scope>
</reference>
<keyword evidence="5 7" id="KW-0472">Membrane</keyword>
<dbReference type="Pfam" id="PF07648">
    <property type="entry name" value="Kazal_2"/>
    <property type="match status" value="1"/>
</dbReference>
<evidence type="ECO:0000256" key="3">
    <source>
        <dbReference type="ARBA" id="ARBA00022692"/>
    </source>
</evidence>
<dbReference type="eggNOG" id="KOG3649">
    <property type="taxonomic scope" value="Eukaryota"/>
</dbReference>
<proteinExistence type="predicted"/>
<evidence type="ECO:0000256" key="4">
    <source>
        <dbReference type="ARBA" id="ARBA00022989"/>
    </source>
</evidence>
<evidence type="ECO:0000256" key="6">
    <source>
        <dbReference type="SAM" id="MobiDB-lite"/>
    </source>
</evidence>